<dbReference type="HOGENOM" id="CLU_856482_0_0_1"/>
<keyword evidence="2 6" id="KW-0812">Transmembrane</keyword>
<dbReference type="Gene3D" id="1.20.1080.10">
    <property type="entry name" value="Glycerol uptake facilitator protein"/>
    <property type="match status" value="1"/>
</dbReference>
<comment type="subcellular location">
    <subcellularLocation>
        <location evidence="1">Membrane</location>
        <topology evidence="1">Multi-pass membrane protein</topology>
    </subcellularLocation>
</comment>
<evidence type="ECO:0000256" key="1">
    <source>
        <dbReference type="ARBA" id="ARBA00004141"/>
    </source>
</evidence>
<keyword evidence="4 6" id="KW-0472">Membrane</keyword>
<evidence type="ECO:0000256" key="3">
    <source>
        <dbReference type="ARBA" id="ARBA00022989"/>
    </source>
</evidence>
<evidence type="ECO:0008006" key="10">
    <source>
        <dbReference type="Google" id="ProtNLM"/>
    </source>
</evidence>
<dbReference type="Proteomes" id="UP000011087">
    <property type="component" value="Unassembled WGS sequence"/>
</dbReference>
<dbReference type="GO" id="GO:0016020">
    <property type="term" value="C:membrane"/>
    <property type="evidence" value="ECO:0007669"/>
    <property type="project" value="UniProtKB-SubCell"/>
</dbReference>
<evidence type="ECO:0000313" key="8">
    <source>
        <dbReference type="EnsemblProtists" id="EKX45688"/>
    </source>
</evidence>
<reference evidence="9" key="2">
    <citation type="submission" date="2012-11" db="EMBL/GenBank/DDBJ databases">
        <authorList>
            <person name="Kuo A."/>
            <person name="Curtis B.A."/>
            <person name="Tanifuji G."/>
            <person name="Burki F."/>
            <person name="Gruber A."/>
            <person name="Irimia M."/>
            <person name="Maruyama S."/>
            <person name="Arias M.C."/>
            <person name="Ball S.G."/>
            <person name="Gile G.H."/>
            <person name="Hirakawa Y."/>
            <person name="Hopkins J.F."/>
            <person name="Rensing S.A."/>
            <person name="Schmutz J."/>
            <person name="Symeonidi A."/>
            <person name="Elias M."/>
            <person name="Eveleigh R.J."/>
            <person name="Herman E.K."/>
            <person name="Klute M.J."/>
            <person name="Nakayama T."/>
            <person name="Obornik M."/>
            <person name="Reyes-Prieto A."/>
            <person name="Armbrust E.V."/>
            <person name="Aves S.J."/>
            <person name="Beiko R.G."/>
            <person name="Coutinho P."/>
            <person name="Dacks J.B."/>
            <person name="Durnford D.G."/>
            <person name="Fast N.M."/>
            <person name="Green B.R."/>
            <person name="Grisdale C."/>
            <person name="Hempe F."/>
            <person name="Henrissat B."/>
            <person name="Hoppner M.P."/>
            <person name="Ishida K.-I."/>
            <person name="Kim E."/>
            <person name="Koreny L."/>
            <person name="Kroth P.G."/>
            <person name="Liu Y."/>
            <person name="Malik S.-B."/>
            <person name="Maier U.G."/>
            <person name="McRose D."/>
            <person name="Mock T."/>
            <person name="Neilson J.A."/>
            <person name="Onodera N.T."/>
            <person name="Poole A.M."/>
            <person name="Pritham E.J."/>
            <person name="Richards T.A."/>
            <person name="Rocap G."/>
            <person name="Roy S.W."/>
            <person name="Sarai C."/>
            <person name="Schaack S."/>
            <person name="Shirato S."/>
            <person name="Slamovits C.H."/>
            <person name="Spencer D.F."/>
            <person name="Suzuki S."/>
            <person name="Worden A.Z."/>
            <person name="Zauner S."/>
            <person name="Barry K."/>
            <person name="Bell C."/>
            <person name="Bharti A.K."/>
            <person name="Crow J.A."/>
            <person name="Grimwood J."/>
            <person name="Kramer R."/>
            <person name="Lindquist E."/>
            <person name="Lucas S."/>
            <person name="Salamov A."/>
            <person name="McFadden G.I."/>
            <person name="Lane C.E."/>
            <person name="Keeling P.J."/>
            <person name="Gray M.W."/>
            <person name="Grigoriev I.V."/>
            <person name="Archibald J.M."/>
        </authorList>
    </citation>
    <scope>NUCLEOTIDE SEQUENCE</scope>
    <source>
        <strain evidence="9">CCMP2712</strain>
    </source>
</reference>
<sequence>MPRKQQRGSAHAGKGKSKNLGFEEEVTANLTDVLCTWILLAGMSCTVIWSEFAIPRMCSRSSGGKFLTFSCEEGVVFSYIFSLVAITTYFLPPHTTNPMELLFVQMPVKRRAVKFVLQLGAAAVFAAAVKRIGVSPVAEVQFADKVYRDALPKINLCTHPTATSFHRSIVKPDACVPVWPSLSSSGFSMGAVLNEALHTLLLNLVASFVCPRVGSFLPFAVATCVVTTIRSPIANTGPALNMVPAVASAFLHGGLDALRVHLLGTLIGVMGAYLLEKRSGILVGSFRSVWSLRSQQESSASSAMQELLKEEKRTQPSNKKKVKTT</sequence>
<reference evidence="7 9" key="1">
    <citation type="journal article" date="2012" name="Nature">
        <title>Algal genomes reveal evolutionary mosaicism and the fate of nucleomorphs.</title>
        <authorList>
            <consortium name="DOE Joint Genome Institute"/>
            <person name="Curtis B.A."/>
            <person name="Tanifuji G."/>
            <person name="Burki F."/>
            <person name="Gruber A."/>
            <person name="Irimia M."/>
            <person name="Maruyama S."/>
            <person name="Arias M.C."/>
            <person name="Ball S.G."/>
            <person name="Gile G.H."/>
            <person name="Hirakawa Y."/>
            <person name="Hopkins J.F."/>
            <person name="Kuo A."/>
            <person name="Rensing S.A."/>
            <person name="Schmutz J."/>
            <person name="Symeonidi A."/>
            <person name="Elias M."/>
            <person name="Eveleigh R.J."/>
            <person name="Herman E.K."/>
            <person name="Klute M.J."/>
            <person name="Nakayama T."/>
            <person name="Obornik M."/>
            <person name="Reyes-Prieto A."/>
            <person name="Armbrust E.V."/>
            <person name="Aves S.J."/>
            <person name="Beiko R.G."/>
            <person name="Coutinho P."/>
            <person name="Dacks J.B."/>
            <person name="Durnford D.G."/>
            <person name="Fast N.M."/>
            <person name="Green B.R."/>
            <person name="Grisdale C.J."/>
            <person name="Hempel F."/>
            <person name="Henrissat B."/>
            <person name="Hoppner M.P."/>
            <person name="Ishida K."/>
            <person name="Kim E."/>
            <person name="Koreny L."/>
            <person name="Kroth P.G."/>
            <person name="Liu Y."/>
            <person name="Malik S.B."/>
            <person name="Maier U.G."/>
            <person name="McRose D."/>
            <person name="Mock T."/>
            <person name="Neilson J.A."/>
            <person name="Onodera N.T."/>
            <person name="Poole A.M."/>
            <person name="Pritham E.J."/>
            <person name="Richards T.A."/>
            <person name="Rocap G."/>
            <person name="Roy S.W."/>
            <person name="Sarai C."/>
            <person name="Schaack S."/>
            <person name="Shirato S."/>
            <person name="Slamovits C.H."/>
            <person name="Spencer D.F."/>
            <person name="Suzuki S."/>
            <person name="Worden A.Z."/>
            <person name="Zauner S."/>
            <person name="Barry K."/>
            <person name="Bell C."/>
            <person name="Bharti A.K."/>
            <person name="Crow J.A."/>
            <person name="Grimwood J."/>
            <person name="Kramer R."/>
            <person name="Lindquist E."/>
            <person name="Lucas S."/>
            <person name="Salamov A."/>
            <person name="McFadden G.I."/>
            <person name="Lane C.E."/>
            <person name="Keeling P.J."/>
            <person name="Gray M.W."/>
            <person name="Grigoriev I.V."/>
            <person name="Archibald J.M."/>
        </authorList>
    </citation>
    <scope>NUCLEOTIDE SEQUENCE</scope>
    <source>
        <strain evidence="7 9">CCMP2712</strain>
    </source>
</reference>
<reference evidence="8" key="3">
    <citation type="submission" date="2015-06" db="UniProtKB">
        <authorList>
            <consortium name="EnsemblProtists"/>
        </authorList>
    </citation>
    <scope>IDENTIFICATION</scope>
</reference>
<evidence type="ECO:0000256" key="2">
    <source>
        <dbReference type="ARBA" id="ARBA00022692"/>
    </source>
</evidence>
<dbReference type="AlphaFoldDB" id="L1JAX1"/>
<proteinExistence type="predicted"/>
<dbReference type="EnsemblProtists" id="EKX45688">
    <property type="protein sequence ID" value="EKX45688"/>
    <property type="gene ID" value="GUITHDRAFT_138891"/>
</dbReference>
<evidence type="ECO:0000256" key="5">
    <source>
        <dbReference type="SAM" id="MobiDB-lite"/>
    </source>
</evidence>
<keyword evidence="3 6" id="KW-1133">Transmembrane helix</keyword>
<keyword evidence="9" id="KW-1185">Reference proteome</keyword>
<dbReference type="GeneID" id="17302222"/>
<organism evidence="7">
    <name type="scientific">Guillardia theta (strain CCMP2712)</name>
    <name type="common">Cryptophyte</name>
    <dbReference type="NCBI Taxonomy" id="905079"/>
    <lineage>
        <taxon>Eukaryota</taxon>
        <taxon>Cryptophyceae</taxon>
        <taxon>Pyrenomonadales</taxon>
        <taxon>Geminigeraceae</taxon>
        <taxon>Guillardia</taxon>
    </lineage>
</organism>
<evidence type="ECO:0000313" key="7">
    <source>
        <dbReference type="EMBL" id="EKX45688.1"/>
    </source>
</evidence>
<evidence type="ECO:0000256" key="6">
    <source>
        <dbReference type="SAM" id="Phobius"/>
    </source>
</evidence>
<protein>
    <recommendedName>
        <fullName evidence="10">Aquaporin</fullName>
    </recommendedName>
</protein>
<gene>
    <name evidence="7" type="ORF">GUITHDRAFT_138891</name>
</gene>
<evidence type="ECO:0000256" key="4">
    <source>
        <dbReference type="ARBA" id="ARBA00023136"/>
    </source>
</evidence>
<name>L1JAX1_GUITC</name>
<feature type="transmembrane region" description="Helical" evidence="6">
    <location>
        <begin position="75"/>
        <end position="92"/>
    </location>
</feature>
<feature type="region of interest" description="Disordered" evidence="5">
    <location>
        <begin position="301"/>
        <end position="325"/>
    </location>
</feature>
<dbReference type="RefSeq" id="XP_005832668.1">
    <property type="nucleotide sequence ID" value="XM_005832611.1"/>
</dbReference>
<dbReference type="SUPFAM" id="SSF81338">
    <property type="entry name" value="Aquaporin-like"/>
    <property type="match status" value="1"/>
</dbReference>
<dbReference type="KEGG" id="gtt:GUITHDRAFT_138891"/>
<dbReference type="InterPro" id="IPR023271">
    <property type="entry name" value="Aquaporin-like"/>
</dbReference>
<dbReference type="EMBL" id="JH992998">
    <property type="protein sequence ID" value="EKX45688.1"/>
    <property type="molecule type" value="Genomic_DNA"/>
</dbReference>
<accession>L1JAX1</accession>
<dbReference type="PaxDb" id="55529-EKX45688"/>
<evidence type="ECO:0000313" key="9">
    <source>
        <dbReference type="Proteomes" id="UP000011087"/>
    </source>
</evidence>